<reference evidence="1 2" key="1">
    <citation type="submission" date="2018-06" db="EMBL/GenBank/DDBJ databases">
        <title>Isolation of heavy metals resistant Paenibacillus silvae NC2 from Gold-Copper mine in ZiJin, China.</title>
        <authorList>
            <person name="Xu J."/>
            <person name="Mazhar H.S."/>
            <person name="Rensing C."/>
        </authorList>
    </citation>
    <scope>NUCLEOTIDE SEQUENCE [LARGE SCALE GENOMIC DNA]</scope>
    <source>
        <strain evidence="1 2">NC2</strain>
    </source>
</reference>
<dbReference type="EMBL" id="QKWW01000047">
    <property type="protein sequence ID" value="PZT54424.1"/>
    <property type="molecule type" value="Genomic_DNA"/>
</dbReference>
<name>A0A2W6NEL6_9BACL</name>
<gene>
    <name evidence="1" type="ORF">DN757_16605</name>
</gene>
<evidence type="ECO:0000313" key="2">
    <source>
        <dbReference type="Proteomes" id="UP000249204"/>
    </source>
</evidence>
<evidence type="ECO:0000313" key="1">
    <source>
        <dbReference type="EMBL" id="PZT54424.1"/>
    </source>
</evidence>
<accession>A0A2W6NEL6</accession>
<dbReference type="AlphaFoldDB" id="A0A2W6NEL6"/>
<comment type="caution">
    <text evidence="1">The sequence shown here is derived from an EMBL/GenBank/DDBJ whole genome shotgun (WGS) entry which is preliminary data.</text>
</comment>
<protein>
    <submittedName>
        <fullName evidence="1">Uncharacterized protein</fullName>
    </submittedName>
</protein>
<sequence length="63" mass="7337">MWECVWSTANPKEHIKSVQEWAEACGMSEVRMKHIEANKNEECISSEQGCQRNRGVYQKHSNL</sequence>
<dbReference type="Proteomes" id="UP000249204">
    <property type="component" value="Unassembled WGS sequence"/>
</dbReference>
<organism evidence="1 2">
    <name type="scientific">Paenibacillus silvae</name>
    <dbReference type="NCBI Taxonomy" id="1325358"/>
    <lineage>
        <taxon>Bacteria</taxon>
        <taxon>Bacillati</taxon>
        <taxon>Bacillota</taxon>
        <taxon>Bacilli</taxon>
        <taxon>Bacillales</taxon>
        <taxon>Paenibacillaceae</taxon>
        <taxon>Paenibacillus</taxon>
    </lineage>
</organism>
<proteinExistence type="predicted"/>